<name>A0ABX8BDK5_9BACT</name>
<accession>A0ABX8BDK5</accession>
<evidence type="ECO:0000313" key="3">
    <source>
        <dbReference type="Proteomes" id="UP000676506"/>
    </source>
</evidence>
<evidence type="ECO:0008006" key="4">
    <source>
        <dbReference type="Google" id="ProtNLM"/>
    </source>
</evidence>
<dbReference type="RefSeq" id="WP_211429990.1">
    <property type="nucleotide sequence ID" value="NZ_CP072649.1"/>
</dbReference>
<evidence type="ECO:0000313" key="2">
    <source>
        <dbReference type="EMBL" id="QUW04101.1"/>
    </source>
</evidence>
<dbReference type="InterPro" id="IPR052894">
    <property type="entry name" value="AsmA-related"/>
</dbReference>
<organism evidence="2 3">
    <name type="scientific">Chloracidobacterium validum</name>
    <dbReference type="NCBI Taxonomy" id="2821543"/>
    <lineage>
        <taxon>Bacteria</taxon>
        <taxon>Pseudomonadati</taxon>
        <taxon>Acidobacteriota</taxon>
        <taxon>Terriglobia</taxon>
        <taxon>Terriglobales</taxon>
        <taxon>Acidobacteriaceae</taxon>
        <taxon>Chloracidobacterium</taxon>
    </lineage>
</organism>
<keyword evidence="1" id="KW-1133">Transmembrane helix</keyword>
<dbReference type="Proteomes" id="UP000676506">
    <property type="component" value="Chromosome 2"/>
</dbReference>
<keyword evidence="3" id="KW-1185">Reference proteome</keyword>
<dbReference type="PANTHER" id="PTHR30441:SF4">
    <property type="entry name" value="PROTEIN ASMA"/>
    <property type="match status" value="1"/>
</dbReference>
<evidence type="ECO:0000256" key="1">
    <source>
        <dbReference type="SAM" id="Phobius"/>
    </source>
</evidence>
<dbReference type="PANTHER" id="PTHR30441">
    <property type="entry name" value="DUF748 DOMAIN-CONTAINING PROTEIN"/>
    <property type="match status" value="1"/>
</dbReference>
<reference evidence="2 3" key="1">
    <citation type="submission" date="2021-03" db="EMBL/GenBank/DDBJ databases">
        <title>Genomic and phenotypic characterization of Chloracidobacterium isolates provides evidence for multiple species.</title>
        <authorList>
            <person name="Saini M.K."/>
            <person name="Costas A.M.G."/>
            <person name="Tank M."/>
            <person name="Bryant D.A."/>
        </authorList>
    </citation>
    <scope>NUCLEOTIDE SEQUENCE [LARGE SCALE GENOMIC DNA]</scope>
    <source>
        <strain evidence="2 3">BV2-C</strain>
    </source>
</reference>
<proteinExistence type="predicted"/>
<sequence length="438" mass="47244">MAATDQPTRRPVSRRWQWLLLAGGAVPVGVFLLLFGAPRLIPSRWLVPRLEGLLSKALGAPVQLAKAQATSFLPLTIAVQDATLGQNRPEDRLTGTIRRAEFGIGWLNLFRQRPTFTHLTVQEAAIRLTAGPASSSPAASVPALRHLATAFLSATDAAAPADAGTFTIETLTVSDCSLRWSDTPFAFEHLHTTGQVRGRDVALGRTTADWLGGKLDATAARLTFAPERLGFAITGRLTDLPTEQLARPPETPAVTGRGTFRLDVIGQYAYEPQRFEGLTGSGDVVIREGSLPRLRPGIIGRTMTTPSLPSQIGGFELGSLRERLLGPAEPKPEPPPNPTGLTFREMTFRFELEGTLVKLDGLTCDVEEGRQVTGKGTVSLAERPSPINFDLRFPLNFVTGGRGNTLPLLGALSERQMVPVRVTGTFERPVIEIIGLSL</sequence>
<feature type="transmembrane region" description="Helical" evidence="1">
    <location>
        <begin position="16"/>
        <end position="35"/>
    </location>
</feature>
<keyword evidence="1" id="KW-0472">Membrane</keyword>
<gene>
    <name evidence="2" type="ORF">J8C06_13700</name>
</gene>
<dbReference type="EMBL" id="CP072649">
    <property type="protein sequence ID" value="QUW04101.1"/>
    <property type="molecule type" value="Genomic_DNA"/>
</dbReference>
<keyword evidence="1" id="KW-0812">Transmembrane</keyword>
<protein>
    <recommendedName>
        <fullName evidence="4">AsmA-like C-terminal domain-containing protein</fullName>
    </recommendedName>
</protein>